<organism evidence="3 4">
    <name type="scientific">Trichoplusia ni</name>
    <name type="common">Cabbage looper</name>
    <dbReference type="NCBI Taxonomy" id="7111"/>
    <lineage>
        <taxon>Eukaryota</taxon>
        <taxon>Metazoa</taxon>
        <taxon>Ecdysozoa</taxon>
        <taxon>Arthropoda</taxon>
        <taxon>Hexapoda</taxon>
        <taxon>Insecta</taxon>
        <taxon>Pterygota</taxon>
        <taxon>Neoptera</taxon>
        <taxon>Endopterygota</taxon>
        <taxon>Lepidoptera</taxon>
        <taxon>Glossata</taxon>
        <taxon>Ditrysia</taxon>
        <taxon>Noctuoidea</taxon>
        <taxon>Noctuidae</taxon>
        <taxon>Plusiinae</taxon>
        <taxon>Trichoplusia</taxon>
    </lineage>
</organism>
<keyword evidence="3" id="KW-1185">Reference proteome</keyword>
<dbReference type="OrthoDB" id="8881252at2759"/>
<reference evidence="4" key="1">
    <citation type="submission" date="2025-08" db="UniProtKB">
        <authorList>
            <consortium name="RefSeq"/>
        </authorList>
    </citation>
    <scope>IDENTIFICATION</scope>
</reference>
<gene>
    <name evidence="4" type="primary">LOC113505727</name>
</gene>
<dbReference type="Proteomes" id="UP000322000">
    <property type="component" value="Chromosome 26"/>
</dbReference>
<feature type="compositionally biased region" description="Polar residues" evidence="1">
    <location>
        <begin position="212"/>
        <end position="229"/>
    </location>
</feature>
<dbReference type="Pfam" id="PF10545">
    <property type="entry name" value="MADF_DNA_bdg"/>
    <property type="match status" value="1"/>
</dbReference>
<dbReference type="PANTHER" id="PTHR21505:SF12">
    <property type="entry name" value="MADF DOMAIN-CONTAINING PROTEIN-RELATED"/>
    <property type="match status" value="1"/>
</dbReference>
<proteinExistence type="predicted"/>
<evidence type="ECO:0000313" key="3">
    <source>
        <dbReference type="Proteomes" id="UP000322000"/>
    </source>
</evidence>
<dbReference type="PROSITE" id="PS51029">
    <property type="entry name" value="MADF"/>
    <property type="match status" value="1"/>
</dbReference>
<dbReference type="SMART" id="SM00595">
    <property type="entry name" value="MADF"/>
    <property type="match status" value="1"/>
</dbReference>
<protein>
    <submittedName>
        <fullName evidence="4">Uncharacterized protein LOC113505727</fullName>
    </submittedName>
</protein>
<name>A0A7E5WUX7_TRINI</name>
<feature type="domain" description="MADF" evidence="2">
    <location>
        <begin position="35"/>
        <end position="131"/>
    </location>
</feature>
<dbReference type="AlphaFoldDB" id="A0A7E5WUX7"/>
<evidence type="ECO:0000259" key="2">
    <source>
        <dbReference type="PROSITE" id="PS51029"/>
    </source>
</evidence>
<sequence length="368" mass="42295">MIGRSPRTVLVLVRQWLCVDGRILSNKMDNETAIRLIEIYGSHSPLWDTRRKEYHNNNVREDLWDEIAKTFVQPKAALKLKMISLLSSYRRERNREKTSNVAGCGKFNLITFYNSRYLLINLWLFTFSLIARNKCLIKEFNSLIRHKISLCFSCYNVLFSVAGRNKAYKSKWFAYEAFSFLHDRNNPIDAVDCGSPSEPGNTEQAIPVQGISEQGTSEPGTSEPGTSEQGTRDQDTNTKKPRKKMPANKRTYQESEYDAENQMIEEALEVMRKQNDSSNDPYVAFGMHIATELRKYDATMFTRVKQSINTILYEADMELLNQSSTQEYNAENRRGYFTSQFTDLDSSSSSNMGTGLTQLIRDLDTDVD</sequence>
<dbReference type="PANTHER" id="PTHR21505">
    <property type="entry name" value="MADF DOMAIN-CONTAINING PROTEIN-RELATED"/>
    <property type="match status" value="1"/>
</dbReference>
<feature type="region of interest" description="Disordered" evidence="1">
    <location>
        <begin position="212"/>
        <end position="258"/>
    </location>
</feature>
<dbReference type="InterPro" id="IPR006578">
    <property type="entry name" value="MADF-dom"/>
</dbReference>
<evidence type="ECO:0000313" key="4">
    <source>
        <dbReference type="RefSeq" id="XP_026744339.1"/>
    </source>
</evidence>
<dbReference type="InParanoid" id="A0A7E5WUX7"/>
<dbReference type="KEGG" id="tnl:113505727"/>
<dbReference type="GeneID" id="113505727"/>
<dbReference type="RefSeq" id="XP_026744339.1">
    <property type="nucleotide sequence ID" value="XM_026888538.1"/>
</dbReference>
<evidence type="ECO:0000256" key="1">
    <source>
        <dbReference type="SAM" id="MobiDB-lite"/>
    </source>
</evidence>
<accession>A0A7E5WUX7</accession>